<dbReference type="Gene3D" id="2.60.40.150">
    <property type="entry name" value="C2 domain"/>
    <property type="match status" value="1"/>
</dbReference>
<evidence type="ECO:0000256" key="2">
    <source>
        <dbReference type="ARBA" id="ARBA00022670"/>
    </source>
</evidence>
<evidence type="ECO:0000256" key="6">
    <source>
        <dbReference type="PROSITE-ProRule" id="PRU00239"/>
    </source>
</evidence>
<keyword evidence="2" id="KW-0645">Protease</keyword>
<dbReference type="FunFam" id="3.90.70.10:FF:000114">
    <property type="entry name" value="Calpain a"/>
    <property type="match status" value="1"/>
</dbReference>
<dbReference type="SMART" id="SM00720">
    <property type="entry name" value="calpain_III"/>
    <property type="match status" value="1"/>
</dbReference>
<feature type="active site" evidence="5">
    <location>
        <position position="258"/>
    </location>
</feature>
<organism evidence="9 10">
    <name type="scientific">Mizuhopecten yessoensis</name>
    <name type="common">Japanese scallop</name>
    <name type="synonym">Patinopecten yessoensis</name>
    <dbReference type="NCBI Taxonomy" id="6573"/>
    <lineage>
        <taxon>Eukaryota</taxon>
        <taxon>Metazoa</taxon>
        <taxon>Spiralia</taxon>
        <taxon>Lophotrochozoa</taxon>
        <taxon>Mollusca</taxon>
        <taxon>Bivalvia</taxon>
        <taxon>Autobranchia</taxon>
        <taxon>Pteriomorphia</taxon>
        <taxon>Pectinida</taxon>
        <taxon>Pectinoidea</taxon>
        <taxon>Pectinidae</taxon>
        <taxon>Mizuhopecten</taxon>
    </lineage>
</organism>
<evidence type="ECO:0000259" key="8">
    <source>
        <dbReference type="PROSITE" id="PS50203"/>
    </source>
</evidence>
<protein>
    <submittedName>
        <fullName evidence="9">Calpain-5</fullName>
    </submittedName>
</protein>
<comment type="caution">
    <text evidence="6">Lacks conserved residue(s) required for the propagation of feature annotation.</text>
</comment>
<dbReference type="PROSITE" id="PS50004">
    <property type="entry name" value="C2"/>
    <property type="match status" value="1"/>
</dbReference>
<feature type="active site" evidence="5">
    <location>
        <position position="290"/>
    </location>
</feature>
<feature type="domain" description="C2" evidence="7">
    <location>
        <begin position="499"/>
        <end position="623"/>
    </location>
</feature>
<dbReference type="InterPro" id="IPR000008">
    <property type="entry name" value="C2_dom"/>
</dbReference>
<sequence>MVKIKHFLSNIMPTNYRGQKYSSIRSEHVKAGTLFEDPEFKINNKSLFFSKIDQDIEWKRPRELCKVPKLVVEGVSCDDLNQGELGNSWFVTACASLTLEKKLFERVVPNTKEQDWNEREEKNTYGGVFHFVLWRYGEWIDVVVDDRLPTKNGKLVFCHSKSRNEFWSALLEKAYAKLYGDYESLNTGRTADALVDFTGGVAEKLAMARINIDDKNIKKQLFLKLKDASDNRALMNCNIDCQRTEVGKETPQGLVLGHGYNITKVAEIVIDKKLQGAVGSPVLNMVRMANPWGTMEWTGAWSDDAPEWNKINRSEWHKLGLKFEQEGEFWMNFDDFVVNFTNVDICHFVNTAIFSLKKSWNECVFHSEWTYSGRNGGNDYNSPTFLSNPQYVFDVAGMSDNVMFSLEQQDIVHGQESGRKLNHIGFQVMKVEENRKFRVHIPGEKMYCSEYIADRSIYGIINLKKGRYVVLPTTTDSKELGPFMLRMYTGSKASGRELDKECPSAGCPCTANAKLVTTLHVTGAEGLELPTGSKVKTIDTFVIIKCEGEKVTSQTCANTAKPSWEIKTTFYRKKPEEPILVEVWNDNVLIDDCLGEARVSEEGSEEGDITTVDIMGRKKEKEIHKGKLHIFIRSSHDLQYL</sequence>
<dbReference type="PROSITE" id="PS50203">
    <property type="entry name" value="CALPAIN_CAT"/>
    <property type="match status" value="1"/>
</dbReference>
<dbReference type="SUPFAM" id="SSF49758">
    <property type="entry name" value="Calpain large subunit, middle domain (domain III)"/>
    <property type="match status" value="1"/>
</dbReference>
<name>A0A210R4G2_MIZYE</name>
<dbReference type="OrthoDB" id="424753at2759"/>
<gene>
    <name evidence="9" type="ORF">KP79_PYT00166</name>
</gene>
<dbReference type="STRING" id="6573.A0A210R4G2"/>
<keyword evidence="4" id="KW-0788">Thiol protease</keyword>
<dbReference type="Pfam" id="PF01067">
    <property type="entry name" value="Calpain_III"/>
    <property type="match status" value="1"/>
</dbReference>
<dbReference type="Pfam" id="PF00648">
    <property type="entry name" value="Peptidase_C2"/>
    <property type="match status" value="1"/>
</dbReference>
<dbReference type="PANTHER" id="PTHR10183:SF379">
    <property type="entry name" value="CALPAIN-5"/>
    <property type="match status" value="1"/>
</dbReference>
<evidence type="ECO:0000313" key="9">
    <source>
        <dbReference type="EMBL" id="OWF55899.1"/>
    </source>
</evidence>
<dbReference type="SUPFAM" id="SSF54001">
    <property type="entry name" value="Cysteine proteinases"/>
    <property type="match status" value="1"/>
</dbReference>
<evidence type="ECO:0000256" key="5">
    <source>
        <dbReference type="PIRSR" id="PIRSR622684-1"/>
    </source>
</evidence>
<dbReference type="Pfam" id="PF00168">
    <property type="entry name" value="C2"/>
    <property type="match status" value="1"/>
</dbReference>
<dbReference type="InterPro" id="IPR001300">
    <property type="entry name" value="Peptidase_C2_calpain_cat"/>
</dbReference>
<evidence type="ECO:0000313" key="10">
    <source>
        <dbReference type="Proteomes" id="UP000242188"/>
    </source>
</evidence>
<dbReference type="Proteomes" id="UP000242188">
    <property type="component" value="Unassembled WGS sequence"/>
</dbReference>
<comment type="caution">
    <text evidence="9">The sequence shown here is derived from an EMBL/GenBank/DDBJ whole genome shotgun (WGS) entry which is preliminary data.</text>
</comment>
<dbReference type="CDD" id="cd00044">
    <property type="entry name" value="CysPc"/>
    <property type="match status" value="1"/>
</dbReference>
<dbReference type="InterPro" id="IPR022682">
    <property type="entry name" value="Calpain_domain_III"/>
</dbReference>
<dbReference type="Gene3D" id="3.90.70.10">
    <property type="entry name" value="Cysteine proteinases"/>
    <property type="match status" value="1"/>
</dbReference>
<dbReference type="EMBL" id="NEDP02000453">
    <property type="protein sequence ID" value="OWF55899.1"/>
    <property type="molecule type" value="Genomic_DNA"/>
</dbReference>
<dbReference type="InterPro" id="IPR036213">
    <property type="entry name" value="Calpain_III_sf"/>
</dbReference>
<evidence type="ECO:0000256" key="4">
    <source>
        <dbReference type="ARBA" id="ARBA00022807"/>
    </source>
</evidence>
<dbReference type="GO" id="GO:0006508">
    <property type="term" value="P:proteolysis"/>
    <property type="evidence" value="ECO:0007669"/>
    <property type="project" value="UniProtKB-KW"/>
</dbReference>
<accession>A0A210R4G2</accession>
<dbReference type="GO" id="GO:0004198">
    <property type="term" value="F:calcium-dependent cysteine-type endopeptidase activity"/>
    <property type="evidence" value="ECO:0007669"/>
    <property type="project" value="InterPro"/>
</dbReference>
<dbReference type="PRINTS" id="PR00704">
    <property type="entry name" value="CALPAIN"/>
</dbReference>
<evidence type="ECO:0000256" key="3">
    <source>
        <dbReference type="ARBA" id="ARBA00022801"/>
    </source>
</evidence>
<reference evidence="9 10" key="1">
    <citation type="journal article" date="2017" name="Nat. Ecol. Evol.">
        <title>Scallop genome provides insights into evolution of bilaterian karyotype and development.</title>
        <authorList>
            <person name="Wang S."/>
            <person name="Zhang J."/>
            <person name="Jiao W."/>
            <person name="Li J."/>
            <person name="Xun X."/>
            <person name="Sun Y."/>
            <person name="Guo X."/>
            <person name="Huan P."/>
            <person name="Dong B."/>
            <person name="Zhang L."/>
            <person name="Hu X."/>
            <person name="Sun X."/>
            <person name="Wang J."/>
            <person name="Zhao C."/>
            <person name="Wang Y."/>
            <person name="Wang D."/>
            <person name="Huang X."/>
            <person name="Wang R."/>
            <person name="Lv J."/>
            <person name="Li Y."/>
            <person name="Zhang Z."/>
            <person name="Liu B."/>
            <person name="Lu W."/>
            <person name="Hui Y."/>
            <person name="Liang J."/>
            <person name="Zhou Z."/>
            <person name="Hou R."/>
            <person name="Li X."/>
            <person name="Liu Y."/>
            <person name="Li H."/>
            <person name="Ning X."/>
            <person name="Lin Y."/>
            <person name="Zhao L."/>
            <person name="Xing Q."/>
            <person name="Dou J."/>
            <person name="Li Y."/>
            <person name="Mao J."/>
            <person name="Guo H."/>
            <person name="Dou H."/>
            <person name="Li T."/>
            <person name="Mu C."/>
            <person name="Jiang W."/>
            <person name="Fu Q."/>
            <person name="Fu X."/>
            <person name="Miao Y."/>
            <person name="Liu J."/>
            <person name="Yu Q."/>
            <person name="Li R."/>
            <person name="Liao H."/>
            <person name="Li X."/>
            <person name="Kong Y."/>
            <person name="Jiang Z."/>
            <person name="Chourrout D."/>
            <person name="Li R."/>
            <person name="Bao Z."/>
        </authorList>
    </citation>
    <scope>NUCLEOTIDE SEQUENCE [LARGE SCALE GENOMIC DNA]</scope>
    <source>
        <strain evidence="9 10">PY_sf001</strain>
    </source>
</reference>
<dbReference type="InterPro" id="IPR038765">
    <property type="entry name" value="Papain-like_cys_pep_sf"/>
</dbReference>
<keyword evidence="3" id="KW-0378">Hydrolase</keyword>
<dbReference type="Gene3D" id="2.60.120.380">
    <property type="match status" value="1"/>
</dbReference>
<dbReference type="PANTHER" id="PTHR10183">
    <property type="entry name" value="CALPAIN"/>
    <property type="match status" value="1"/>
</dbReference>
<dbReference type="SUPFAM" id="SSF49562">
    <property type="entry name" value="C2 domain (Calcium/lipid-binding domain, CaLB)"/>
    <property type="match status" value="1"/>
</dbReference>
<dbReference type="AlphaFoldDB" id="A0A210R4G2"/>
<keyword evidence="10" id="KW-1185">Reference proteome</keyword>
<feature type="domain" description="Calpain catalytic" evidence="8">
    <location>
        <begin position="34"/>
        <end position="349"/>
    </location>
</feature>
<comment type="similarity">
    <text evidence="1">Belongs to the peptidase C2 family.</text>
</comment>
<evidence type="ECO:0000256" key="1">
    <source>
        <dbReference type="ARBA" id="ARBA00007623"/>
    </source>
</evidence>
<dbReference type="GO" id="GO:0005737">
    <property type="term" value="C:cytoplasm"/>
    <property type="evidence" value="ECO:0007669"/>
    <property type="project" value="TreeGrafter"/>
</dbReference>
<dbReference type="InterPro" id="IPR022684">
    <property type="entry name" value="Calpain_cysteine_protease"/>
</dbReference>
<proteinExistence type="inferred from homology"/>
<dbReference type="InterPro" id="IPR035892">
    <property type="entry name" value="C2_domain_sf"/>
</dbReference>
<evidence type="ECO:0000259" key="7">
    <source>
        <dbReference type="PROSITE" id="PS50004"/>
    </source>
</evidence>
<dbReference type="InterPro" id="IPR022683">
    <property type="entry name" value="Calpain_III"/>
</dbReference>
<dbReference type="SMART" id="SM00230">
    <property type="entry name" value="CysPc"/>
    <property type="match status" value="1"/>
</dbReference>